<evidence type="ECO:0000256" key="1">
    <source>
        <dbReference type="SAM" id="MobiDB-lite"/>
    </source>
</evidence>
<feature type="region of interest" description="Disordered" evidence="1">
    <location>
        <begin position="115"/>
        <end position="154"/>
    </location>
</feature>
<dbReference type="AlphaFoldDB" id="A0A916QIN8"/>
<keyword evidence="3" id="KW-1185">Reference proteome</keyword>
<evidence type="ECO:0008006" key="4">
    <source>
        <dbReference type="Google" id="ProtNLM"/>
    </source>
</evidence>
<dbReference type="NCBIfam" id="TIGR03826">
    <property type="entry name" value="YvyF"/>
    <property type="match status" value="1"/>
</dbReference>
<feature type="compositionally biased region" description="Basic and acidic residues" evidence="1">
    <location>
        <begin position="116"/>
        <end position="154"/>
    </location>
</feature>
<dbReference type="Proteomes" id="UP000654993">
    <property type="component" value="Unassembled WGS sequence"/>
</dbReference>
<accession>A0A916QIN8</accession>
<reference evidence="2" key="2">
    <citation type="journal article" date="2021" name="Data Brief">
        <title>Draft genome sequence data of the facultative, thermophilic, xylanolytic bacterium Paenibacillus sp. strain DA-C8.</title>
        <authorList>
            <person name="Chhe C."/>
            <person name="Uke A."/>
            <person name="Baramee S."/>
            <person name="Ungkulpasvich U."/>
            <person name="Tachaapaikoon C."/>
            <person name="Pason P."/>
            <person name="Waeonukul R."/>
            <person name="Ratanakhanokchai K."/>
            <person name="Kosugi A."/>
        </authorList>
    </citation>
    <scope>NUCLEOTIDE SEQUENCE</scope>
    <source>
        <strain evidence="2">DA-C8</strain>
    </source>
</reference>
<evidence type="ECO:0000313" key="3">
    <source>
        <dbReference type="Proteomes" id="UP000654993"/>
    </source>
</evidence>
<gene>
    <name evidence="2" type="primary">yvyF</name>
    <name evidence="2" type="ORF">PRECH8_24580</name>
</gene>
<proteinExistence type="predicted"/>
<dbReference type="InterPro" id="IPR022258">
    <property type="entry name" value="Flagellar_operon_YvyF"/>
</dbReference>
<sequence>MALNIANCPRCGKIFAKGVSDVCRNCLKEIEKEYELCAEYLRENRGATIYEVSDATGVSVRQITKFIREGRISLMDNPNMGYPCESCGILIREGHLCWECRTRLTKQVQRVTEAMNQRESKNEAQREEHKPGTGYWIKKDQDKEKTDSIRPLKD</sequence>
<name>A0A916QIN8_9BACL</name>
<protein>
    <recommendedName>
        <fullName evidence="4">Flagellar operon protein TIGR03826</fullName>
    </recommendedName>
</protein>
<organism evidence="2 3">
    <name type="scientific">Insulibacter thermoxylanivorax</name>
    <dbReference type="NCBI Taxonomy" id="2749268"/>
    <lineage>
        <taxon>Bacteria</taxon>
        <taxon>Bacillati</taxon>
        <taxon>Bacillota</taxon>
        <taxon>Bacilli</taxon>
        <taxon>Bacillales</taxon>
        <taxon>Paenibacillaceae</taxon>
        <taxon>Insulibacter</taxon>
    </lineage>
</organism>
<dbReference type="EMBL" id="BMAQ01000035">
    <property type="protein sequence ID" value="GFR39162.1"/>
    <property type="molecule type" value="Genomic_DNA"/>
</dbReference>
<comment type="caution">
    <text evidence="2">The sequence shown here is derived from an EMBL/GenBank/DDBJ whole genome shotgun (WGS) entry which is preliminary data.</text>
</comment>
<reference evidence="2" key="1">
    <citation type="submission" date="2020-08" db="EMBL/GenBank/DDBJ databases">
        <authorList>
            <person name="Uke A."/>
            <person name="Chhe C."/>
            <person name="Baramee S."/>
            <person name="Kosugi A."/>
        </authorList>
    </citation>
    <scope>NUCLEOTIDE SEQUENCE</scope>
    <source>
        <strain evidence="2">DA-C8</strain>
    </source>
</reference>
<evidence type="ECO:0000313" key="2">
    <source>
        <dbReference type="EMBL" id="GFR39162.1"/>
    </source>
</evidence>